<reference evidence="10" key="1">
    <citation type="journal article" date="2009" name="Plant Cell">
        <title>Two Chlamydomonas CTR copper transporters with a novel cys-met motif are localized to the plasma membrane and function in copper assimilation.</title>
        <authorList>
            <person name="Page M.D."/>
            <person name="Kropat J."/>
            <person name="Hamel P.P."/>
            <person name="Merchant S.S."/>
        </authorList>
    </citation>
    <scope>NUCLEOTIDE SEQUENCE</scope>
    <source>
        <strain evidence="10">C9</strain>
    </source>
</reference>
<evidence type="ECO:0000256" key="9">
    <source>
        <dbReference type="SAM" id="SignalP"/>
    </source>
</evidence>
<dbReference type="EMBL" id="DQ646486">
    <property type="protein sequence ID" value="ABG43045.1"/>
    <property type="molecule type" value="mRNA"/>
</dbReference>
<evidence type="ECO:0000256" key="1">
    <source>
        <dbReference type="ARBA" id="ARBA00004370"/>
    </source>
</evidence>
<feature type="region of interest" description="Disordered" evidence="7">
    <location>
        <begin position="738"/>
        <end position="785"/>
    </location>
</feature>
<gene>
    <name evidence="10" type="primary">CTR2</name>
</gene>
<dbReference type="PANTHER" id="PTHR12483:SF115">
    <property type="entry name" value="COPPER TRANSPORT PROTEIN"/>
    <property type="match status" value="1"/>
</dbReference>
<proteinExistence type="evidence at transcript level"/>
<feature type="compositionally biased region" description="Low complexity" evidence="7">
    <location>
        <begin position="277"/>
        <end position="295"/>
    </location>
</feature>
<dbReference type="HOGENOM" id="CLU_346264_0_0_1"/>
<feature type="region of interest" description="Disordered" evidence="7">
    <location>
        <begin position="668"/>
        <end position="709"/>
    </location>
</feature>
<evidence type="ECO:0000256" key="4">
    <source>
        <dbReference type="ARBA" id="ARBA00022796"/>
    </source>
</evidence>
<protein>
    <submittedName>
        <fullName evidence="10">Transmembrane copper ion transporter 2</fullName>
    </submittedName>
</protein>
<dbReference type="GO" id="GO:0005375">
    <property type="term" value="F:copper ion transmembrane transporter activity"/>
    <property type="evidence" value="ECO:0007669"/>
    <property type="project" value="InterPro"/>
</dbReference>
<dbReference type="KEGG" id="cre:CHLRE_10g434350v5"/>
<feature type="compositionally biased region" description="Low complexity" evidence="7">
    <location>
        <begin position="676"/>
        <end position="692"/>
    </location>
</feature>
<keyword evidence="4" id="KW-0406">Ion transport</keyword>
<feature type="transmembrane region" description="Helical" evidence="8">
    <location>
        <begin position="607"/>
        <end position="626"/>
    </location>
</feature>
<evidence type="ECO:0000256" key="2">
    <source>
        <dbReference type="ARBA" id="ARBA00006921"/>
    </source>
</evidence>
<dbReference type="Pfam" id="PF04145">
    <property type="entry name" value="Ctr"/>
    <property type="match status" value="1"/>
</dbReference>
<keyword evidence="5 8" id="KW-1133">Transmembrane helix</keyword>
<sequence length="816" mass="82451">MALRNMYATIAVLAVFAAVARGQCPAAPEVTSDAIATTCTSAASRAIGCSMFALCGNSSLTPPIFSALCSTWRIASSLCSDDTDVVASASELCSGIRAAYADDAQYRSCLQPYTGIRSTSKVLADTLGACADMNGEPMGGCDTCTSATACANPLVSYTDGCIDMDMGQCTNWRSFCNSDAAPTGAAAAVLCRRPGPARNSVVAPPRPPSPPPRSPPPLVVSASPPPPEPSSSSPVPSPSPALVDPTAASPPPAAVVVPASPAPSLAPSPAPAPSPSPSGTLQSDGSGSGDSSTPAASPPPSTSLAVVCVADGTNPMCVSYVYPNTSVAADLLNLCAAMPYMPGCSIRDACRVGTVTGDFCRPMTLLASICLDMPTMGGCKSYRGLCGNGTVVQQCRDFPAIPGLPTTKEAQASVDAMCASMYMERCDSCNQVSCDNYIDAMSSMCTDMPYMEGCPTWADWCKAAAGWEGAAPGNSMAGFCAGASAYGGSSGSGIPSMLMFFHQRTKELLLFREWMPTNEGQAVASFIAISAMGVAAVGLRTANSILQTAAAAGRLGPRLAPGSAAGGPWWLPSGSQALLNLISSGLSLLVTTLDLFTMLIAMTFNGAYFAAVVLGYMLGALFLGHLRDAYARHIGRPPSAADAGAAAELGQGCCAGAPGATGLLAGLDSSDESLSGRPAAQAAAPGKAGRAANQLQSSQQHPGGEVALSGAGVAYGRPVVESTTPAAEGCDGSVRATGLAAASSEKPGAVGGPLPIAPPQQLGSGYGHVPQHQQPFHKQQDALHHKLHADHLAQSQGYAVQRHDNGLSMGSSADSA</sequence>
<feature type="compositionally biased region" description="Pro residues" evidence="7">
    <location>
        <begin position="204"/>
        <end position="239"/>
    </location>
</feature>
<name>Q0ZB35_CHLRE</name>
<comment type="similarity">
    <text evidence="2">Belongs to the copper transporter (Ctr) (TC 1.A.56) family. SLC31A subfamily.</text>
</comment>
<accession>Q0ZB35</accession>
<keyword evidence="4" id="KW-0813">Transport</keyword>
<feature type="signal peptide" evidence="9">
    <location>
        <begin position="1"/>
        <end position="22"/>
    </location>
</feature>
<keyword evidence="4" id="KW-0187">Copper transport</keyword>
<keyword evidence="3 8" id="KW-0812">Transmembrane</keyword>
<dbReference type="RefSeq" id="XP_001702470.2">
    <property type="nucleotide sequence ID" value="XM_001702418.2"/>
</dbReference>
<feature type="compositionally biased region" description="Pro residues" evidence="7">
    <location>
        <begin position="260"/>
        <end position="276"/>
    </location>
</feature>
<feature type="chain" id="PRO_5014306882" evidence="9">
    <location>
        <begin position="23"/>
        <end position="816"/>
    </location>
</feature>
<dbReference type="GO" id="GO:0016020">
    <property type="term" value="C:membrane"/>
    <property type="evidence" value="ECO:0007669"/>
    <property type="project" value="UniProtKB-SubCell"/>
</dbReference>
<evidence type="ECO:0000256" key="6">
    <source>
        <dbReference type="ARBA" id="ARBA00023136"/>
    </source>
</evidence>
<dbReference type="ExpressionAtlas" id="Q0ZB35">
    <property type="expression patterns" value="baseline and differential"/>
</dbReference>
<organism evidence="10">
    <name type="scientific">Chlamydomonas reinhardtii</name>
    <name type="common">Chlamydomonas smithii</name>
    <dbReference type="NCBI Taxonomy" id="3055"/>
    <lineage>
        <taxon>Eukaryota</taxon>
        <taxon>Viridiplantae</taxon>
        <taxon>Chlorophyta</taxon>
        <taxon>core chlorophytes</taxon>
        <taxon>Chlorophyceae</taxon>
        <taxon>CS clade</taxon>
        <taxon>Chlamydomonadales</taxon>
        <taxon>Chlamydomonadaceae</taxon>
        <taxon>Chlamydomonas</taxon>
    </lineage>
</organism>
<evidence type="ECO:0000256" key="7">
    <source>
        <dbReference type="SAM" id="MobiDB-lite"/>
    </source>
</evidence>
<feature type="region of interest" description="Disordered" evidence="7">
    <location>
        <begin position="198"/>
        <end position="301"/>
    </location>
</feature>
<dbReference type="AlphaFoldDB" id="Q0ZB35"/>
<evidence type="ECO:0000256" key="5">
    <source>
        <dbReference type="ARBA" id="ARBA00022989"/>
    </source>
</evidence>
<keyword evidence="4" id="KW-0186">Copper</keyword>
<keyword evidence="9" id="KW-0732">Signal</keyword>
<evidence type="ECO:0000256" key="3">
    <source>
        <dbReference type="ARBA" id="ARBA00022692"/>
    </source>
</evidence>
<dbReference type="InterPro" id="IPR007274">
    <property type="entry name" value="Cop_transporter"/>
</dbReference>
<keyword evidence="6 8" id="KW-0472">Membrane</keyword>
<evidence type="ECO:0000313" key="10">
    <source>
        <dbReference type="EMBL" id="ABG43045.1"/>
    </source>
</evidence>
<evidence type="ECO:0000256" key="8">
    <source>
        <dbReference type="SAM" id="Phobius"/>
    </source>
</evidence>
<comment type="subcellular location">
    <subcellularLocation>
        <location evidence="1">Membrane</location>
    </subcellularLocation>
</comment>
<dbReference type="PANTHER" id="PTHR12483">
    <property type="entry name" value="SOLUTE CARRIER FAMILY 31 COPPER TRANSPORTERS"/>
    <property type="match status" value="1"/>
</dbReference>
<dbReference type="OrthoDB" id="73901at2759"/>